<protein>
    <submittedName>
        <fullName evidence="1">Uncharacterized protein</fullName>
    </submittedName>
</protein>
<keyword evidence="2" id="KW-1185">Reference proteome</keyword>
<dbReference type="Proteomes" id="UP001732700">
    <property type="component" value="Chromosome 2D"/>
</dbReference>
<sequence length="702" mass="75255">MPPISSVVTVRLTSENHLMWKAQLLAFLRTHKLLGIVNGQEPAPVKTIDTTTGTGDSAVTTKVANAAYTAWYSKDQAILGGILATVSEDLLPHVMAATSAAEAWGQLERMFASRSRARLNQIRAQLATPKRPDMSGQNYFKLKKTLGDTLAAIGHPLHADELIAYITSGLGADYESLVSSLNVKANLTLDNMYSYLVGFEHRQSIYNPPDLQIGSNSSANYVGSGRQQGRGGGYQGGQGGGQGRNGGGYGRRSGGNYGGGQGGGQGRNGGGGGGRRGGGGGGVCQLCGKTGHVALKCFRRFDATFHGEEEQPSANVAGTSSGYQVDPNWYSDTGATDHITSDLDRLSFRERYNGNDNVQVGNGADLHIAHIGQSSINTSAKSLALRNVLHVPRTGTDSEHTSLRTHCMDHAEGAGSQAARVDLSSPQPMSRASSPAPDTSPDERSVVPPGPSSGSASPSAPGPPAPTERPHTRSRSGIVKKLERTDGTVTYVCQTAPPPSLVPTDPSGYSEAALHAPWKQAMDDEIAALHRNGTWSLVPFRPGLNIIDSKWVYKLKYKADGSIDRYKARLVAKGFKQHAGIDYDDTFSPVVKHTTIRVLLSLALSHNWSIRQLDVQNAFLHGVLNEEVYMFQPPGYVDSQHPRHICKLQKSLYGLKQAPRAWFARLSSRLLALGFSSSAADVSLFIFRKGGLCIYLLIFCSY</sequence>
<reference evidence="1" key="1">
    <citation type="submission" date="2021-05" db="EMBL/GenBank/DDBJ databases">
        <authorList>
            <person name="Scholz U."/>
            <person name="Mascher M."/>
            <person name="Fiebig A."/>
        </authorList>
    </citation>
    <scope>NUCLEOTIDE SEQUENCE [LARGE SCALE GENOMIC DNA]</scope>
</reference>
<reference evidence="1" key="2">
    <citation type="submission" date="2025-09" db="UniProtKB">
        <authorList>
            <consortium name="EnsemblPlants"/>
        </authorList>
    </citation>
    <scope>IDENTIFICATION</scope>
</reference>
<evidence type="ECO:0000313" key="1">
    <source>
        <dbReference type="EnsemblPlants" id="AVESA.00010b.r2.2DG0370600.1.CDS"/>
    </source>
</evidence>
<accession>A0ACD5V3W7</accession>
<proteinExistence type="predicted"/>
<evidence type="ECO:0000313" key="2">
    <source>
        <dbReference type="Proteomes" id="UP001732700"/>
    </source>
</evidence>
<dbReference type="EnsemblPlants" id="AVESA.00010b.r2.2DG0370600.1">
    <property type="protein sequence ID" value="AVESA.00010b.r2.2DG0370600.1.CDS"/>
    <property type="gene ID" value="AVESA.00010b.r2.2DG0370600"/>
</dbReference>
<organism evidence="1 2">
    <name type="scientific">Avena sativa</name>
    <name type="common">Oat</name>
    <dbReference type="NCBI Taxonomy" id="4498"/>
    <lineage>
        <taxon>Eukaryota</taxon>
        <taxon>Viridiplantae</taxon>
        <taxon>Streptophyta</taxon>
        <taxon>Embryophyta</taxon>
        <taxon>Tracheophyta</taxon>
        <taxon>Spermatophyta</taxon>
        <taxon>Magnoliopsida</taxon>
        <taxon>Liliopsida</taxon>
        <taxon>Poales</taxon>
        <taxon>Poaceae</taxon>
        <taxon>BOP clade</taxon>
        <taxon>Pooideae</taxon>
        <taxon>Poodae</taxon>
        <taxon>Poeae</taxon>
        <taxon>Poeae Chloroplast Group 1 (Aveneae type)</taxon>
        <taxon>Aveninae</taxon>
        <taxon>Avena</taxon>
    </lineage>
</organism>
<name>A0ACD5V3W7_AVESA</name>